<dbReference type="NCBIfam" id="TIGR01730">
    <property type="entry name" value="RND_mfp"/>
    <property type="match status" value="1"/>
</dbReference>
<dbReference type="GO" id="GO:0015679">
    <property type="term" value="P:plasma membrane copper ion transport"/>
    <property type="evidence" value="ECO:0007669"/>
    <property type="project" value="TreeGrafter"/>
</dbReference>
<dbReference type="PANTHER" id="PTHR30097">
    <property type="entry name" value="CATION EFFLUX SYSTEM PROTEIN CUSB"/>
    <property type="match status" value="1"/>
</dbReference>
<evidence type="ECO:0000256" key="2">
    <source>
        <dbReference type="ARBA" id="ARBA00022448"/>
    </source>
</evidence>
<proteinExistence type="inferred from homology"/>
<dbReference type="InterPro" id="IPR058792">
    <property type="entry name" value="Beta-barrel_RND_2"/>
</dbReference>
<protein>
    <submittedName>
        <fullName evidence="5">Hemolysin D</fullName>
    </submittedName>
</protein>
<evidence type="ECO:0000256" key="1">
    <source>
        <dbReference type="ARBA" id="ARBA00009477"/>
    </source>
</evidence>
<dbReference type="Pfam" id="PF25954">
    <property type="entry name" value="Beta-barrel_RND_2"/>
    <property type="match status" value="1"/>
</dbReference>
<dbReference type="AlphaFoldDB" id="A0A916ZVL4"/>
<keyword evidence="6" id="KW-1185">Reference proteome</keyword>
<evidence type="ECO:0000313" key="5">
    <source>
        <dbReference type="EMBL" id="GGE15891.1"/>
    </source>
</evidence>
<dbReference type="SUPFAM" id="SSF111369">
    <property type="entry name" value="HlyD-like secretion proteins"/>
    <property type="match status" value="1"/>
</dbReference>
<evidence type="ECO:0000313" key="6">
    <source>
        <dbReference type="Proteomes" id="UP000599688"/>
    </source>
</evidence>
<dbReference type="RefSeq" id="WP_188406363.1">
    <property type="nucleotide sequence ID" value="NZ_BMGL01000009.1"/>
</dbReference>
<feature type="domain" description="CusB-like beta-barrel" evidence="4">
    <location>
        <begin position="230"/>
        <end position="303"/>
    </location>
</feature>
<dbReference type="InterPro" id="IPR006143">
    <property type="entry name" value="RND_pump_MFP"/>
</dbReference>
<dbReference type="PANTHER" id="PTHR30097:SF4">
    <property type="entry name" value="SLR6042 PROTEIN"/>
    <property type="match status" value="1"/>
</dbReference>
<dbReference type="InterPro" id="IPR058625">
    <property type="entry name" value="MdtA-like_BSH"/>
</dbReference>
<dbReference type="GO" id="GO:0030313">
    <property type="term" value="C:cell envelope"/>
    <property type="evidence" value="ECO:0007669"/>
    <property type="project" value="TreeGrafter"/>
</dbReference>
<comment type="similarity">
    <text evidence="1">Belongs to the membrane fusion protein (MFP) (TC 8.A.1) family.</text>
</comment>
<reference evidence="5 6" key="1">
    <citation type="journal article" date="2014" name="Int. J. Syst. Evol. Microbiol.">
        <title>Complete genome sequence of Corynebacterium casei LMG S-19264T (=DSM 44701T), isolated from a smear-ripened cheese.</title>
        <authorList>
            <consortium name="US DOE Joint Genome Institute (JGI-PGF)"/>
            <person name="Walter F."/>
            <person name="Albersmeier A."/>
            <person name="Kalinowski J."/>
            <person name="Ruckert C."/>
        </authorList>
    </citation>
    <scope>NUCLEOTIDE SEQUENCE [LARGE SCALE GENOMIC DNA]</scope>
    <source>
        <strain evidence="5 6">CGMCC 1.12925</strain>
    </source>
</reference>
<evidence type="ECO:0000259" key="3">
    <source>
        <dbReference type="Pfam" id="PF25917"/>
    </source>
</evidence>
<organism evidence="5 6">
    <name type="scientific">Psychroflexus salis</name>
    <dbReference type="NCBI Taxonomy" id="1526574"/>
    <lineage>
        <taxon>Bacteria</taxon>
        <taxon>Pseudomonadati</taxon>
        <taxon>Bacteroidota</taxon>
        <taxon>Flavobacteriia</taxon>
        <taxon>Flavobacteriales</taxon>
        <taxon>Flavobacteriaceae</taxon>
        <taxon>Psychroflexus</taxon>
    </lineage>
</organism>
<comment type="caution">
    <text evidence="5">The sequence shown here is derived from an EMBL/GenBank/DDBJ whole genome shotgun (WGS) entry which is preliminary data.</text>
</comment>
<accession>A0A916ZVL4</accession>
<dbReference type="GO" id="GO:0022857">
    <property type="term" value="F:transmembrane transporter activity"/>
    <property type="evidence" value="ECO:0007669"/>
    <property type="project" value="InterPro"/>
</dbReference>
<evidence type="ECO:0000259" key="4">
    <source>
        <dbReference type="Pfam" id="PF25954"/>
    </source>
</evidence>
<keyword evidence="2" id="KW-0813">Transport</keyword>
<dbReference type="Gene3D" id="2.40.30.170">
    <property type="match status" value="1"/>
</dbReference>
<dbReference type="GO" id="GO:0016020">
    <property type="term" value="C:membrane"/>
    <property type="evidence" value="ECO:0007669"/>
    <property type="project" value="InterPro"/>
</dbReference>
<dbReference type="InterPro" id="IPR051909">
    <property type="entry name" value="MFP_Cation_Efflux"/>
</dbReference>
<gene>
    <name evidence="5" type="ORF">GCM10010831_16490</name>
</gene>
<dbReference type="Proteomes" id="UP000599688">
    <property type="component" value="Unassembled WGS sequence"/>
</dbReference>
<dbReference type="Gene3D" id="1.10.287.470">
    <property type="entry name" value="Helix hairpin bin"/>
    <property type="match status" value="1"/>
</dbReference>
<feature type="domain" description="Multidrug resistance protein MdtA-like barrel-sandwich hybrid" evidence="3">
    <location>
        <begin position="82"/>
        <end position="219"/>
    </location>
</feature>
<dbReference type="GO" id="GO:0060003">
    <property type="term" value="P:copper ion export"/>
    <property type="evidence" value="ECO:0007669"/>
    <property type="project" value="TreeGrafter"/>
</dbReference>
<dbReference type="Pfam" id="PF25917">
    <property type="entry name" value="BSH_RND"/>
    <property type="match status" value="1"/>
</dbReference>
<sequence>MKNINIYSSLLCFLLFINCAEQTTTEKNEEKEEHHTHEDEVIITKTQFNNGDFEIGEAENKTFAETFRVTGMIDVPPKNRALVSSFFSGFVSKTSLLVGDEVQKGDLLLQLKNPDFIELQQNYAANASKLEYLNSEFQRKQNLRADQVISEKAFQKAKSDYLQMQAKVLGLKKTLQLMNVNTKSVLAGNYSDEISIYSPISGKIAKINVAQGMFLDNSTLIMEILDTDHVHLELDVFEKDILKVKKGDSLKFKIPEISDQKYAAYVQLIGAEVNENRSVRIHAHPINEDEKFAVGMFVEAYFVSNAKQEIALPSTAFVEHENKLHVLQLKEETADALHFKLIEVENLTEQNNFKPLRSDNSFSKKTRFLTQGAFDVVEGEGGGHDH</sequence>
<dbReference type="Gene3D" id="2.40.50.100">
    <property type="match status" value="1"/>
</dbReference>
<name>A0A916ZVL4_9FLAO</name>
<dbReference type="EMBL" id="BMGL01000009">
    <property type="protein sequence ID" value="GGE15891.1"/>
    <property type="molecule type" value="Genomic_DNA"/>
</dbReference>